<dbReference type="AlphaFoldDB" id="A0A2U3Q4S2"/>
<sequence>MSSTVQKSTTGRLQTNRDKVVIYHGEKSAFNTSGSLPHMRAERPLRITHSPWHVHERYSA</sequence>
<dbReference type="Proteomes" id="UP000246085">
    <property type="component" value="Chromosome BRAD3257"/>
</dbReference>
<gene>
    <name evidence="1" type="ORF">BRAD3257_5454</name>
</gene>
<name>A0A2U3Q4S2_9BRAD</name>
<evidence type="ECO:0000313" key="2">
    <source>
        <dbReference type="Proteomes" id="UP000246085"/>
    </source>
</evidence>
<protein>
    <submittedName>
        <fullName evidence="1">Uncharacterized protein</fullName>
    </submittedName>
</protein>
<proteinExistence type="predicted"/>
<evidence type="ECO:0000313" key="1">
    <source>
        <dbReference type="EMBL" id="SPP96400.1"/>
    </source>
</evidence>
<dbReference type="EMBL" id="LS398110">
    <property type="protein sequence ID" value="SPP96400.1"/>
    <property type="molecule type" value="Genomic_DNA"/>
</dbReference>
<accession>A0A2U3Q4S2</accession>
<dbReference type="KEGG" id="bvz:BRAD3257_5454"/>
<organism evidence="1 2">
    <name type="scientific">Bradyrhizobium vignae</name>
    <dbReference type="NCBI Taxonomy" id="1549949"/>
    <lineage>
        <taxon>Bacteria</taxon>
        <taxon>Pseudomonadati</taxon>
        <taxon>Pseudomonadota</taxon>
        <taxon>Alphaproteobacteria</taxon>
        <taxon>Hyphomicrobiales</taxon>
        <taxon>Nitrobacteraceae</taxon>
        <taxon>Bradyrhizobium</taxon>
    </lineage>
</organism>
<reference evidence="1 2" key="1">
    <citation type="submission" date="2018-03" db="EMBL/GenBank/DDBJ databases">
        <authorList>
            <person name="Gully D."/>
        </authorList>
    </citation>
    <scope>NUCLEOTIDE SEQUENCE [LARGE SCALE GENOMIC DNA]</scope>
    <source>
        <strain evidence="1">ORS3257</strain>
    </source>
</reference>